<dbReference type="InterPro" id="IPR036660">
    <property type="entry name" value="Fe-S_hydroAse_TtdB_cat_sf"/>
</dbReference>
<evidence type="ECO:0000313" key="4">
    <source>
        <dbReference type="EMBL" id="GAH92102.1"/>
    </source>
</evidence>
<accession>X1JDP7</accession>
<proteinExistence type="inferred from homology"/>
<evidence type="ECO:0000259" key="3">
    <source>
        <dbReference type="Pfam" id="PF05683"/>
    </source>
</evidence>
<protein>
    <recommendedName>
        <fullName evidence="3">Fe-S hydro-lyase tartrate dehydratase beta-type catalytic domain-containing protein</fullName>
    </recommendedName>
</protein>
<evidence type="ECO:0000256" key="1">
    <source>
        <dbReference type="ARBA" id="ARBA00008876"/>
    </source>
</evidence>
<reference evidence="4" key="1">
    <citation type="journal article" date="2014" name="Front. Microbiol.">
        <title>High frequency of phylogenetically diverse reductive dehalogenase-homologous genes in deep subseafloor sedimentary metagenomes.</title>
        <authorList>
            <person name="Kawai M."/>
            <person name="Futagami T."/>
            <person name="Toyoda A."/>
            <person name="Takaki Y."/>
            <person name="Nishi S."/>
            <person name="Hori S."/>
            <person name="Arai W."/>
            <person name="Tsubouchi T."/>
            <person name="Morono Y."/>
            <person name="Uchiyama I."/>
            <person name="Ito T."/>
            <person name="Fujiyama A."/>
            <person name="Inagaki F."/>
            <person name="Takami H."/>
        </authorList>
    </citation>
    <scope>NUCLEOTIDE SEQUENCE</scope>
    <source>
        <strain evidence="4">Expedition CK06-06</strain>
    </source>
</reference>
<organism evidence="4">
    <name type="scientific">marine sediment metagenome</name>
    <dbReference type="NCBI Taxonomy" id="412755"/>
    <lineage>
        <taxon>unclassified sequences</taxon>
        <taxon>metagenomes</taxon>
        <taxon>ecological metagenomes</taxon>
    </lineage>
</organism>
<comment type="similarity">
    <text evidence="1">Belongs to the class-I fumarase family.</text>
</comment>
<feature type="domain" description="Fe-S hydro-lyase tartrate dehydratase beta-type catalytic" evidence="3">
    <location>
        <begin position="4"/>
        <end position="86"/>
    </location>
</feature>
<dbReference type="SUPFAM" id="SSF117457">
    <property type="entry name" value="FumA C-terminal domain-like"/>
    <property type="match status" value="1"/>
</dbReference>
<comment type="caution">
    <text evidence="4">The sequence shown here is derived from an EMBL/GenBank/DDBJ whole genome shotgun (WGS) entry which is preliminary data.</text>
</comment>
<gene>
    <name evidence="4" type="ORF">S06H3_06316</name>
</gene>
<dbReference type="InterPro" id="IPR004647">
    <property type="entry name" value="Fe-S_hydro-lyase_TtdB-typ_cat"/>
</dbReference>
<dbReference type="AlphaFoldDB" id="X1JDP7"/>
<dbReference type="Gene3D" id="3.20.130.10">
    <property type="entry name" value="Fe-S hydro-lyase, tartrate dehydratase beta-type, catalytic domain"/>
    <property type="match status" value="1"/>
</dbReference>
<dbReference type="EMBL" id="BARV01002447">
    <property type="protein sequence ID" value="GAH92102.1"/>
    <property type="molecule type" value="Genomic_DNA"/>
</dbReference>
<dbReference type="Pfam" id="PF05683">
    <property type="entry name" value="Fumerase_C"/>
    <property type="match status" value="1"/>
</dbReference>
<name>X1JDP7_9ZZZZ</name>
<dbReference type="GO" id="GO:0016836">
    <property type="term" value="F:hydro-lyase activity"/>
    <property type="evidence" value="ECO:0007669"/>
    <property type="project" value="InterPro"/>
</dbReference>
<feature type="non-terminal residue" evidence="4">
    <location>
        <position position="1"/>
    </location>
</feature>
<dbReference type="PANTHER" id="PTHR43351:SF2">
    <property type="entry name" value="L(+)-TARTRATE DEHYDRATASE SUBUNIT BETA-RELATED"/>
    <property type="match status" value="1"/>
</dbReference>
<keyword evidence="2" id="KW-0456">Lyase</keyword>
<evidence type="ECO:0000256" key="2">
    <source>
        <dbReference type="ARBA" id="ARBA00023239"/>
    </source>
</evidence>
<sequence>RLLAAGLRAMIGKGGRSLEVREAIKKYRAVYFVTIGGAGALLARSIKKVEIIAYEDLGPEAILQLTIENFPAIVANDIFGEDLFEQNKAKYRREGK</sequence>
<dbReference type="PANTHER" id="PTHR43351">
    <property type="entry name" value="L(+)-TARTRATE DEHYDRATASE SUBUNIT BETA"/>
    <property type="match status" value="1"/>
</dbReference>